<organism evidence="2 3">
    <name type="scientific">Candidatus Cytomitobacter primus</name>
    <dbReference type="NCBI Taxonomy" id="2066024"/>
    <lineage>
        <taxon>Bacteria</taxon>
        <taxon>Pseudomonadati</taxon>
        <taxon>Pseudomonadota</taxon>
        <taxon>Alphaproteobacteria</taxon>
        <taxon>Holosporales</taxon>
        <taxon>Holosporaceae</taxon>
        <taxon>Candidatus Cytomitobacter</taxon>
    </lineage>
</organism>
<dbReference type="EMBL" id="CP043316">
    <property type="protein sequence ID" value="QEK38562.1"/>
    <property type="molecule type" value="Genomic_DNA"/>
</dbReference>
<evidence type="ECO:0000313" key="3">
    <source>
        <dbReference type="Proteomes" id="UP000325004"/>
    </source>
</evidence>
<dbReference type="GO" id="GO:0005829">
    <property type="term" value="C:cytosol"/>
    <property type="evidence" value="ECO:0007669"/>
    <property type="project" value="TreeGrafter"/>
</dbReference>
<dbReference type="Pfam" id="PF01048">
    <property type="entry name" value="PNP_UDP_1"/>
    <property type="match status" value="1"/>
</dbReference>
<reference evidence="2 3" key="1">
    <citation type="submission" date="2019-08" db="EMBL/GenBank/DDBJ databases">
        <title>Highly reduced genomes of protist endosymbionts show evolutionary convergence.</title>
        <authorList>
            <person name="George E."/>
            <person name="Husnik F."/>
            <person name="Tashyreva D."/>
            <person name="Prokopchuk G."/>
            <person name="Horak A."/>
            <person name="Kwong W.K."/>
            <person name="Lukes J."/>
            <person name="Keeling P.J."/>
        </authorList>
    </citation>
    <scope>NUCLEOTIDE SEQUENCE [LARGE SCALE GENOMIC DNA]</scope>
    <source>
        <strain evidence="2">1604LC</strain>
    </source>
</reference>
<dbReference type="RefSeq" id="WP_148971682.1">
    <property type="nucleotide sequence ID" value="NZ_CP043316.1"/>
</dbReference>
<keyword evidence="2" id="KW-0326">Glycosidase</keyword>
<dbReference type="Gene3D" id="3.40.50.1580">
    <property type="entry name" value="Nucleoside phosphorylase domain"/>
    <property type="match status" value="1"/>
</dbReference>
<name>A0A5C0UGY9_9PROT</name>
<evidence type="ECO:0000313" key="2">
    <source>
        <dbReference type="EMBL" id="QEK38562.1"/>
    </source>
</evidence>
<dbReference type="NCBIfam" id="NF006142">
    <property type="entry name" value="PRK08292.1"/>
    <property type="match status" value="1"/>
</dbReference>
<dbReference type="PANTHER" id="PTHR43691:SF6">
    <property type="entry name" value="AMP NUCLEOSIDASE"/>
    <property type="match status" value="1"/>
</dbReference>
<dbReference type="GO" id="GO:0008714">
    <property type="term" value="F:AMP nucleosidase activity"/>
    <property type="evidence" value="ECO:0007669"/>
    <property type="project" value="UniProtKB-EC"/>
</dbReference>
<dbReference type="PANTHER" id="PTHR43691">
    <property type="entry name" value="URIDINE PHOSPHORYLASE"/>
    <property type="match status" value="1"/>
</dbReference>
<dbReference type="OrthoDB" id="7945729at2"/>
<protein>
    <submittedName>
        <fullName evidence="2">AMP nucleosidase</fullName>
        <ecNumber evidence="2">3.2.2.4</ecNumber>
    </submittedName>
</protein>
<dbReference type="InterPro" id="IPR035994">
    <property type="entry name" value="Nucleoside_phosphorylase_sf"/>
</dbReference>
<dbReference type="Proteomes" id="UP000325004">
    <property type="component" value="Chromosome"/>
</dbReference>
<accession>A0A5C0UGY9</accession>
<proteinExistence type="predicted"/>
<dbReference type="KEGG" id="cpri:FZC34_01395"/>
<feature type="domain" description="Nucleoside phosphorylase" evidence="1">
    <location>
        <begin position="235"/>
        <end position="399"/>
    </location>
</feature>
<keyword evidence="3" id="KW-1185">Reference proteome</keyword>
<gene>
    <name evidence="2" type="ORF">FZC34_01395</name>
</gene>
<dbReference type="AlphaFoldDB" id="A0A5C0UGY9"/>
<keyword evidence="2" id="KW-0378">Hydrolase</keyword>
<evidence type="ECO:0000259" key="1">
    <source>
        <dbReference type="Pfam" id="PF01048"/>
    </source>
</evidence>
<sequence length="432" mass="49459">MDGLLFDQVIKNAKEFADIEQAFEYCTDFYNKQTNLLTESTNEDPDTQIQVHYPYIGLIIKDGDHSHYYGNTITHPVMLKEAYLNQIKKIIKQNTEFKILIGESYYPMSLAFVCEDLFNSLKIEKTISMPCIARIRKGMQEIEHGKDINRIGFFHAEHIDYCLNRLHHYCGSHAKHFQNNIIVTNYKMYIDFFIEDGKKWVDEGIYDCIIGPDIEYSKSQNHFADNISLPQMPAYHLKKANGDGITIINVGVGPSNSKNITDHLAVLPSKSWLMLGHCAGLKNTQKLGDYVIAQNYARYDNVLDKYVSNKIPIPSSTAITKQLEKNVKKFKFNGEQVYQGTVITTADRNWELDCDMVNEFIDSKAIAIDMESGTIATNAFRFSVSCAAFLCISDMPLHGKLKLRGMAKNFYQTKVRHHFNIGMNAIRDLYND</sequence>
<dbReference type="GO" id="GO:0009116">
    <property type="term" value="P:nucleoside metabolic process"/>
    <property type="evidence" value="ECO:0007669"/>
    <property type="project" value="InterPro"/>
</dbReference>
<dbReference type="InterPro" id="IPR000845">
    <property type="entry name" value="Nucleoside_phosphorylase_d"/>
</dbReference>
<dbReference type="EC" id="3.2.2.4" evidence="2"/>
<dbReference type="SUPFAM" id="SSF53167">
    <property type="entry name" value="Purine and uridine phosphorylases"/>
    <property type="match status" value="1"/>
</dbReference>